<dbReference type="RefSeq" id="WP_026137587.1">
    <property type="nucleotide sequence ID" value="NZ_CP023714.1"/>
</dbReference>
<feature type="transmembrane region" description="Helical" evidence="7">
    <location>
        <begin position="243"/>
        <end position="264"/>
    </location>
</feature>
<name>A0A098BL08_9NOCA</name>
<evidence type="ECO:0000256" key="7">
    <source>
        <dbReference type="SAM" id="Phobius"/>
    </source>
</evidence>
<dbReference type="eggNOG" id="COG5006">
    <property type="taxonomic scope" value="Bacteria"/>
</dbReference>
<dbReference type="PANTHER" id="PTHR42920:SF24">
    <property type="entry name" value="AROMATIC AMINO ACID EXPORTER YDDG"/>
    <property type="match status" value="1"/>
</dbReference>
<comment type="subcellular location">
    <subcellularLocation>
        <location evidence="1">Cell membrane</location>
        <topology evidence="1">Multi-pass membrane protein</topology>
    </subcellularLocation>
</comment>
<comment type="similarity">
    <text evidence="2">Belongs to the EamA transporter family.</text>
</comment>
<feature type="transmembrane region" description="Helical" evidence="7">
    <location>
        <begin position="182"/>
        <end position="201"/>
    </location>
</feature>
<evidence type="ECO:0000256" key="5">
    <source>
        <dbReference type="ARBA" id="ARBA00022989"/>
    </source>
</evidence>
<organism evidence="9 10">
    <name type="scientific">Rhodococcus ruber</name>
    <dbReference type="NCBI Taxonomy" id="1830"/>
    <lineage>
        <taxon>Bacteria</taxon>
        <taxon>Bacillati</taxon>
        <taxon>Actinomycetota</taxon>
        <taxon>Actinomycetes</taxon>
        <taxon>Mycobacteriales</taxon>
        <taxon>Nocardiaceae</taxon>
        <taxon>Rhodococcus</taxon>
    </lineage>
</organism>
<keyword evidence="3" id="KW-1003">Cell membrane</keyword>
<feature type="transmembrane region" description="Helical" evidence="7">
    <location>
        <begin position="44"/>
        <end position="62"/>
    </location>
</feature>
<dbReference type="InterPro" id="IPR051258">
    <property type="entry name" value="Diverse_Substrate_Transporter"/>
</dbReference>
<evidence type="ECO:0000256" key="4">
    <source>
        <dbReference type="ARBA" id="ARBA00022692"/>
    </source>
</evidence>
<protein>
    <submittedName>
        <fullName evidence="9">Transporter protein, permease</fullName>
    </submittedName>
</protein>
<evidence type="ECO:0000256" key="2">
    <source>
        <dbReference type="ARBA" id="ARBA00007362"/>
    </source>
</evidence>
<dbReference type="EMBL" id="CCSD01000056">
    <property type="protein sequence ID" value="CDZ88892.1"/>
    <property type="molecule type" value="Genomic_DNA"/>
</dbReference>
<feature type="transmembrane region" description="Helical" evidence="7">
    <location>
        <begin position="270"/>
        <end position="288"/>
    </location>
</feature>
<keyword evidence="5 7" id="KW-1133">Transmembrane helix</keyword>
<reference evidence="9 10" key="1">
    <citation type="journal article" date="2014" name="Genome Announc.">
        <title>Draft Genome Sequence of Propane- and Butane-Oxidizing Actinobacterium Rhodococcus ruber IEGM 231.</title>
        <authorList>
            <person name="Ivshina I.B."/>
            <person name="Kuyukina M.S."/>
            <person name="Krivoruchko A.V."/>
            <person name="Barbe V."/>
            <person name="Fischer C."/>
        </authorList>
    </citation>
    <scope>NUCLEOTIDE SEQUENCE [LARGE SCALE GENOMIC DNA]</scope>
</reference>
<keyword evidence="4 7" id="KW-0812">Transmembrane</keyword>
<dbReference type="InterPro" id="IPR037185">
    <property type="entry name" value="EmrE-like"/>
</dbReference>
<evidence type="ECO:0000313" key="9">
    <source>
        <dbReference type="EMBL" id="CDZ88892.1"/>
    </source>
</evidence>
<dbReference type="AlphaFoldDB" id="A0A098BL08"/>
<gene>
    <name evidence="9" type="ORF">RHRU231_450059</name>
</gene>
<evidence type="ECO:0000313" key="10">
    <source>
        <dbReference type="Proteomes" id="UP000042997"/>
    </source>
</evidence>
<sequence length="293" mass="29025">MSSTARAPRGGSRTVPVAAVLGSVLSLQFGAAFASTLFDDVGALGTVTLRLTLAAVILWAAVRPSVRHWGRAQWRGAAALGVSLAAMNGFFYVAIARLPLAAAVTIEFLGPLTLAAVLSRRPRDALWVALALAGVALLGARGLGGDGDALDPAGVGFALLAAAGWAWYIVAGSHVAATVSGAAGLTVATTVAAVLVLPFGLGTAGAGLADPAILGAGAVVALLSSVIPYSLEMRALRDLPRNVFAILIALEPAAAALAGALVLGQWVQPAAAAGIALVIVAGVGALHGSSEPR</sequence>
<dbReference type="SUPFAM" id="SSF103481">
    <property type="entry name" value="Multidrug resistance efflux transporter EmrE"/>
    <property type="match status" value="2"/>
</dbReference>
<evidence type="ECO:0000256" key="1">
    <source>
        <dbReference type="ARBA" id="ARBA00004651"/>
    </source>
</evidence>
<dbReference type="GeneID" id="66837022"/>
<feature type="transmembrane region" description="Helical" evidence="7">
    <location>
        <begin position="149"/>
        <end position="170"/>
    </location>
</feature>
<feature type="transmembrane region" description="Helical" evidence="7">
    <location>
        <begin position="100"/>
        <end position="118"/>
    </location>
</feature>
<feature type="transmembrane region" description="Helical" evidence="7">
    <location>
        <begin position="125"/>
        <end position="143"/>
    </location>
</feature>
<evidence type="ECO:0000259" key="8">
    <source>
        <dbReference type="Pfam" id="PF00892"/>
    </source>
</evidence>
<proteinExistence type="inferred from homology"/>
<accession>A0A098BL08</accession>
<dbReference type="Pfam" id="PF00892">
    <property type="entry name" value="EamA"/>
    <property type="match status" value="1"/>
</dbReference>
<feature type="transmembrane region" description="Helical" evidence="7">
    <location>
        <begin position="213"/>
        <end position="231"/>
    </location>
</feature>
<dbReference type="GO" id="GO:0005886">
    <property type="term" value="C:plasma membrane"/>
    <property type="evidence" value="ECO:0007669"/>
    <property type="project" value="UniProtKB-SubCell"/>
</dbReference>
<dbReference type="PANTHER" id="PTHR42920">
    <property type="entry name" value="OS03G0707200 PROTEIN-RELATED"/>
    <property type="match status" value="1"/>
</dbReference>
<feature type="domain" description="EamA" evidence="8">
    <location>
        <begin position="154"/>
        <end position="281"/>
    </location>
</feature>
<dbReference type="InterPro" id="IPR000620">
    <property type="entry name" value="EamA_dom"/>
</dbReference>
<evidence type="ECO:0000256" key="6">
    <source>
        <dbReference type="ARBA" id="ARBA00023136"/>
    </source>
</evidence>
<keyword evidence="6 7" id="KW-0472">Membrane</keyword>
<evidence type="ECO:0000256" key="3">
    <source>
        <dbReference type="ARBA" id="ARBA00022475"/>
    </source>
</evidence>
<feature type="transmembrane region" description="Helical" evidence="7">
    <location>
        <begin position="74"/>
        <end position="94"/>
    </location>
</feature>
<dbReference type="Proteomes" id="UP000042997">
    <property type="component" value="Unassembled WGS sequence"/>
</dbReference>